<proteinExistence type="predicted"/>
<dbReference type="EMBL" id="MN738772">
    <property type="protein sequence ID" value="QHS84112.1"/>
    <property type="molecule type" value="Genomic_DNA"/>
</dbReference>
<protein>
    <submittedName>
        <fullName evidence="1">Uncharacterized protein</fullName>
    </submittedName>
</protein>
<dbReference type="AlphaFoldDB" id="A0A6C0AWH1"/>
<reference evidence="1" key="1">
    <citation type="journal article" date="2020" name="Nature">
        <title>Giant virus diversity and host interactions through global metagenomics.</title>
        <authorList>
            <person name="Schulz F."/>
            <person name="Roux S."/>
            <person name="Paez-Espino D."/>
            <person name="Jungbluth S."/>
            <person name="Walsh D.A."/>
            <person name="Denef V.J."/>
            <person name="McMahon K.D."/>
            <person name="Konstantinidis K.T."/>
            <person name="Eloe-Fadrosh E.A."/>
            <person name="Kyrpides N.C."/>
            <person name="Woyke T."/>
        </authorList>
    </citation>
    <scope>NUCLEOTIDE SEQUENCE</scope>
    <source>
        <strain evidence="1">GVMAG-S-ERX555965-48</strain>
    </source>
</reference>
<organism evidence="1">
    <name type="scientific">viral metagenome</name>
    <dbReference type="NCBI Taxonomy" id="1070528"/>
    <lineage>
        <taxon>unclassified sequences</taxon>
        <taxon>metagenomes</taxon>
        <taxon>organismal metagenomes</taxon>
    </lineage>
</organism>
<accession>A0A6C0AWH1</accession>
<name>A0A6C0AWH1_9ZZZZ</name>
<evidence type="ECO:0000313" key="1">
    <source>
        <dbReference type="EMBL" id="QHS84112.1"/>
    </source>
</evidence>
<sequence>MLALSEQLYNNDWTFVVPNVNKKYKINVFDDGNQNLINNINEWVLFGTWNGKYALFNVKDYDIIIKSISNWKVELIN</sequence>